<feature type="chain" id="PRO_5037620769" evidence="1">
    <location>
        <begin position="20"/>
        <end position="104"/>
    </location>
</feature>
<evidence type="ECO:0000313" key="2">
    <source>
        <dbReference type="EMBL" id="KAH9634761.1"/>
    </source>
</evidence>
<name>A0A922MDV7_SPOEX</name>
<evidence type="ECO:0000313" key="3">
    <source>
        <dbReference type="Proteomes" id="UP000814243"/>
    </source>
</evidence>
<organism evidence="2 3">
    <name type="scientific">Spodoptera exigua</name>
    <name type="common">Beet armyworm</name>
    <name type="synonym">Noctua fulgens</name>
    <dbReference type="NCBI Taxonomy" id="7107"/>
    <lineage>
        <taxon>Eukaryota</taxon>
        <taxon>Metazoa</taxon>
        <taxon>Ecdysozoa</taxon>
        <taxon>Arthropoda</taxon>
        <taxon>Hexapoda</taxon>
        <taxon>Insecta</taxon>
        <taxon>Pterygota</taxon>
        <taxon>Neoptera</taxon>
        <taxon>Endopterygota</taxon>
        <taxon>Lepidoptera</taxon>
        <taxon>Glossata</taxon>
        <taxon>Ditrysia</taxon>
        <taxon>Noctuoidea</taxon>
        <taxon>Noctuidae</taxon>
        <taxon>Amphipyrinae</taxon>
        <taxon>Spodoptera</taxon>
    </lineage>
</organism>
<comment type="caution">
    <text evidence="2">The sequence shown here is derived from an EMBL/GenBank/DDBJ whole genome shotgun (WGS) entry which is preliminary data.</text>
</comment>
<gene>
    <name evidence="2" type="ORF">HF086_013621</name>
</gene>
<proteinExistence type="predicted"/>
<protein>
    <submittedName>
        <fullName evidence="2">Uncharacterized protein</fullName>
    </submittedName>
</protein>
<dbReference type="Proteomes" id="UP000814243">
    <property type="component" value="Unassembled WGS sequence"/>
</dbReference>
<accession>A0A922MDV7</accession>
<feature type="signal peptide" evidence="1">
    <location>
        <begin position="1"/>
        <end position="19"/>
    </location>
</feature>
<evidence type="ECO:0000256" key="1">
    <source>
        <dbReference type="SAM" id="SignalP"/>
    </source>
</evidence>
<dbReference type="AlphaFoldDB" id="A0A922MDV7"/>
<reference evidence="2" key="1">
    <citation type="journal article" date="2021" name="G3 (Bethesda)">
        <title>Genome and transcriptome analysis of the beet armyworm Spodoptera exigua reveals targets for pest control. .</title>
        <authorList>
            <person name="Simon S."/>
            <person name="Breeschoten T."/>
            <person name="Jansen H.J."/>
            <person name="Dirks R.P."/>
            <person name="Schranz M.E."/>
            <person name="Ros V.I.D."/>
        </authorList>
    </citation>
    <scope>NUCLEOTIDE SEQUENCE</scope>
    <source>
        <strain evidence="2">TB_SE_WUR_2020</strain>
    </source>
</reference>
<keyword evidence="1" id="KW-0732">Signal</keyword>
<dbReference type="EMBL" id="JACEFF010000592">
    <property type="protein sequence ID" value="KAH9634761.1"/>
    <property type="molecule type" value="Genomic_DNA"/>
</dbReference>
<sequence length="104" mass="11993">MKIILVLFVGVVLVGTAWCRYTRYPSGVQVWVQKVKVFEVSESGEIINPEPDNNDVDDSSDIDVRFGSIVPMNYMPVWVQNVPATRIFTQRVYPSQYRNGQFQY</sequence>